<gene>
    <name evidence="1" type="ORF">BSTOLATCC_MIC36601</name>
</gene>
<dbReference type="EMBL" id="CAJZBQ010000036">
    <property type="protein sequence ID" value="CAG9324822.1"/>
    <property type="molecule type" value="Genomic_DNA"/>
</dbReference>
<organism evidence="1 2">
    <name type="scientific">Blepharisma stoltei</name>
    <dbReference type="NCBI Taxonomy" id="1481888"/>
    <lineage>
        <taxon>Eukaryota</taxon>
        <taxon>Sar</taxon>
        <taxon>Alveolata</taxon>
        <taxon>Ciliophora</taxon>
        <taxon>Postciliodesmatophora</taxon>
        <taxon>Heterotrichea</taxon>
        <taxon>Heterotrichida</taxon>
        <taxon>Blepharismidae</taxon>
        <taxon>Blepharisma</taxon>
    </lineage>
</organism>
<dbReference type="AlphaFoldDB" id="A0AAU9JIA2"/>
<reference evidence="1" key="1">
    <citation type="submission" date="2021-09" db="EMBL/GenBank/DDBJ databases">
        <authorList>
            <consortium name="AG Swart"/>
            <person name="Singh M."/>
            <person name="Singh A."/>
            <person name="Seah K."/>
            <person name="Emmerich C."/>
        </authorList>
    </citation>
    <scope>NUCLEOTIDE SEQUENCE</scope>
    <source>
        <strain evidence="1">ATCC30299</strain>
    </source>
</reference>
<accession>A0AAU9JIA2</accession>
<name>A0AAU9JIA2_9CILI</name>
<comment type="caution">
    <text evidence="1">The sequence shown here is derived from an EMBL/GenBank/DDBJ whole genome shotgun (WGS) entry which is preliminary data.</text>
</comment>
<proteinExistence type="predicted"/>
<sequence length="200" mass="23190">MVDSINHAKGRDMIDRTLLEMALFDYTRDHDLYLGTFVMFLYELGNSCSNDYSENCSGNVLNWLKVDLEEIQNRISKSWISYMNEEHVDNYILKSQYNKWISKNYFKPIPSITIGNITLGLDQGYGLQTYICNYISYTSYVCDDTCSKDCTIDDLSDGYCNKNCKKDSCLNDIQDCNSLHDFCDDAHKHVCSYSFDVMKI</sequence>
<protein>
    <submittedName>
        <fullName evidence="1">Uncharacterized protein</fullName>
    </submittedName>
</protein>
<evidence type="ECO:0000313" key="2">
    <source>
        <dbReference type="Proteomes" id="UP001162131"/>
    </source>
</evidence>
<evidence type="ECO:0000313" key="1">
    <source>
        <dbReference type="EMBL" id="CAG9324822.1"/>
    </source>
</evidence>
<dbReference type="Proteomes" id="UP001162131">
    <property type="component" value="Unassembled WGS sequence"/>
</dbReference>
<keyword evidence="2" id="KW-1185">Reference proteome</keyword>